<keyword evidence="4" id="KW-1185">Reference proteome</keyword>
<dbReference type="InterPro" id="IPR029069">
    <property type="entry name" value="HotDog_dom_sf"/>
</dbReference>
<dbReference type="EC" id="3.1.2.-" evidence="3"/>
<dbReference type="Gene3D" id="3.10.129.10">
    <property type="entry name" value="Hotdog Thioesterase"/>
    <property type="match status" value="1"/>
</dbReference>
<dbReference type="PIRSF" id="PIRSF003230">
    <property type="entry name" value="YbgC"/>
    <property type="match status" value="1"/>
</dbReference>
<dbReference type="SUPFAM" id="SSF54637">
    <property type="entry name" value="Thioesterase/thiol ester dehydrase-isomerase"/>
    <property type="match status" value="1"/>
</dbReference>
<dbReference type="NCBIfam" id="TIGR02799">
    <property type="entry name" value="thio_ybgC"/>
    <property type="match status" value="1"/>
</dbReference>
<dbReference type="PANTHER" id="PTHR31793:SF37">
    <property type="entry name" value="ACYL-COA THIOESTER HYDROLASE YBGC"/>
    <property type="match status" value="1"/>
</dbReference>
<evidence type="ECO:0000313" key="4">
    <source>
        <dbReference type="Proteomes" id="UP001318682"/>
    </source>
</evidence>
<protein>
    <submittedName>
        <fullName evidence="3">Acyl-CoA thioesterase YbgC</fullName>
        <ecNumber evidence="3">3.1.2.-</ecNumber>
    </submittedName>
</protein>
<sequence length="131" mass="14894">MHSFPIRVYYEDTDMAGIVYYANYLRYIERARSDWVRQIGIDQLAMKAQGIVFAVRRIEADYIQPARFDDVLEVVTRLMKITPARMIMGQDVRRGETLVFAAKVTIACIGAGGKPARLPAELRLMPIAEAQ</sequence>
<gene>
    <name evidence="3" type="primary">ybgC</name>
    <name evidence="3" type="ORF">ROLI_026250</name>
</gene>
<evidence type="ECO:0000313" key="3">
    <source>
        <dbReference type="EMBL" id="WVX49530.1"/>
    </source>
</evidence>
<dbReference type="InterPro" id="IPR006684">
    <property type="entry name" value="YbgC/YbaW"/>
</dbReference>
<reference evidence="4" key="1">
    <citation type="submission" date="2024-01" db="EMBL/GenBank/DDBJ databases">
        <title>Roseobacter fucihabitans sp. nov., isolated from the brown alga Fucus spiralis.</title>
        <authorList>
            <person name="Hahnke S."/>
            <person name="Berger M."/>
            <person name="Schlingloff A."/>
            <person name="Athale I."/>
            <person name="Neumann-Schaal M."/>
            <person name="Adenaya A."/>
            <person name="Poehlein A."/>
            <person name="Daniel R."/>
            <person name="Pertersen J."/>
            <person name="Brinkhoff T."/>
        </authorList>
    </citation>
    <scope>NUCLEOTIDE SEQUENCE [LARGE SCALE GENOMIC DNA]</scope>
    <source>
        <strain evidence="4">B14</strain>
    </source>
</reference>
<dbReference type="Proteomes" id="UP001318682">
    <property type="component" value="Chromosome"/>
</dbReference>
<accession>A0ABZ2BVQ1</accession>
<evidence type="ECO:0000256" key="2">
    <source>
        <dbReference type="ARBA" id="ARBA00022801"/>
    </source>
</evidence>
<dbReference type="NCBIfam" id="TIGR00051">
    <property type="entry name" value="YbgC/FadM family acyl-CoA thioesterase"/>
    <property type="match status" value="1"/>
</dbReference>
<comment type="similarity">
    <text evidence="1">Belongs to the 4-hydroxybenzoyl-CoA thioesterase family.</text>
</comment>
<dbReference type="InterPro" id="IPR050563">
    <property type="entry name" value="4-hydroxybenzoyl-CoA_TE"/>
</dbReference>
<keyword evidence="2 3" id="KW-0378">Hydrolase</keyword>
<dbReference type="EMBL" id="CP143423">
    <property type="protein sequence ID" value="WVX49530.1"/>
    <property type="molecule type" value="Genomic_DNA"/>
</dbReference>
<dbReference type="CDD" id="cd00586">
    <property type="entry name" value="4HBT"/>
    <property type="match status" value="1"/>
</dbReference>
<dbReference type="GO" id="GO:0016787">
    <property type="term" value="F:hydrolase activity"/>
    <property type="evidence" value="ECO:0007669"/>
    <property type="project" value="UniProtKB-KW"/>
</dbReference>
<organism evidence="3 4">
    <name type="scientific">Roseobacter fucihabitans</name>
    <dbReference type="NCBI Taxonomy" id="1537242"/>
    <lineage>
        <taxon>Bacteria</taxon>
        <taxon>Pseudomonadati</taxon>
        <taxon>Pseudomonadota</taxon>
        <taxon>Alphaproteobacteria</taxon>
        <taxon>Rhodobacterales</taxon>
        <taxon>Roseobacteraceae</taxon>
        <taxon>Roseobacter</taxon>
    </lineage>
</organism>
<dbReference type="Pfam" id="PF13279">
    <property type="entry name" value="4HBT_2"/>
    <property type="match status" value="1"/>
</dbReference>
<proteinExistence type="inferred from homology"/>
<dbReference type="InterPro" id="IPR014166">
    <property type="entry name" value="Tol-Pal_acyl-CoA_thioesterase"/>
</dbReference>
<name>A0ABZ2BVQ1_9RHOB</name>
<evidence type="ECO:0000256" key="1">
    <source>
        <dbReference type="ARBA" id="ARBA00005953"/>
    </source>
</evidence>
<dbReference type="PANTHER" id="PTHR31793">
    <property type="entry name" value="4-HYDROXYBENZOYL-COA THIOESTERASE FAMILY MEMBER"/>
    <property type="match status" value="1"/>
</dbReference>